<dbReference type="InterPro" id="IPR014438">
    <property type="entry name" value="Glucan_biosyn_MdoG/MdoD"/>
</dbReference>
<dbReference type="OrthoDB" id="9777817at2"/>
<dbReference type="UniPathway" id="UPA00637"/>
<dbReference type="GO" id="GO:0030288">
    <property type="term" value="C:outer membrane-bounded periplasmic space"/>
    <property type="evidence" value="ECO:0007669"/>
    <property type="project" value="TreeGrafter"/>
</dbReference>
<dbReference type="SUPFAM" id="SSF74650">
    <property type="entry name" value="Galactose mutarotase-like"/>
    <property type="match status" value="1"/>
</dbReference>
<evidence type="ECO:0000256" key="1">
    <source>
        <dbReference type="ARBA" id="ARBA00004418"/>
    </source>
</evidence>
<name>A0A5B8J198_9RHOB</name>
<dbReference type="GO" id="GO:0003824">
    <property type="term" value="F:catalytic activity"/>
    <property type="evidence" value="ECO:0007669"/>
    <property type="project" value="InterPro"/>
</dbReference>
<evidence type="ECO:0000256" key="5">
    <source>
        <dbReference type="SAM" id="SignalP"/>
    </source>
</evidence>
<evidence type="ECO:0000313" key="7">
    <source>
        <dbReference type="EMBL" id="QDY71553.1"/>
    </source>
</evidence>
<dbReference type="Gene3D" id="2.60.40.10">
    <property type="entry name" value="Immunoglobulins"/>
    <property type="match status" value="1"/>
</dbReference>
<dbReference type="InterPro" id="IPR006311">
    <property type="entry name" value="TAT_signal"/>
</dbReference>
<keyword evidence="8" id="KW-1185">Reference proteome</keyword>
<sequence length="530" mass="59463">MIEKTRTTLSRRSLLAGSAALAASTAIPTWVIAQSNAPVSANQPFDFDTLTEAVKQRAQSPDPGPAKIEPVLKDLNYDGWRKIQYDPERARWNEDGSRFHMHAFHPGWLFPDPVELFEVRDGVAAPMSFTTSDFIYHGDLEGRVDPEVPMAGVAGWRLAYPLNRADTFDELIAFLGASYFRALGRDNAYGASARGLALNTATGQAEEFPRFSSFYLEPPAPGSTSLTAYAVLDSQSVTGAYRFVISPGENTEIDVTARLFFRSDVEQLGVAPLTSMFLYDETNRSRFDDFRPQVHDSNGLQIRRRGGTVQWRALANPPRLSSSYFSEDALSSFGLHQRDRDFASYEDAESRYERRPSIDVEPIGDWGNGVVRLVEIPSDLEINDNIVAFWVPEDDIRAGDEREFRYRLIWGMLNPDQRADLAYVHTTHSGEGGVSGVENNDSSSRKFVVDFSGGTLDHLSEDNAKSLEPEFNVSNAKIESWSLHKIDGEHIWRLAFDVVPEGNRPIELSAYVTGYDQRLSETWSYQWVRS</sequence>
<evidence type="ECO:0000259" key="6">
    <source>
        <dbReference type="Pfam" id="PF04349"/>
    </source>
</evidence>
<evidence type="ECO:0000256" key="4">
    <source>
        <dbReference type="ARBA" id="ARBA00022764"/>
    </source>
</evidence>
<dbReference type="AlphaFoldDB" id="A0A5B8J198"/>
<dbReference type="KEGG" id="lit:FPZ52_17930"/>
<dbReference type="Proteomes" id="UP000318483">
    <property type="component" value="Plasmid unnamed4"/>
</dbReference>
<geneLocation type="plasmid" evidence="7 8">
    <name>unnamed4</name>
</geneLocation>
<dbReference type="PANTHER" id="PTHR30504">
    <property type="entry name" value="GLUCANS BIOSYNTHESIS PROTEIN"/>
    <property type="match status" value="1"/>
</dbReference>
<comment type="subcellular location">
    <subcellularLocation>
        <location evidence="1">Periplasm</location>
    </subcellularLocation>
</comment>
<keyword evidence="5" id="KW-0732">Signal</keyword>
<reference evidence="7 8" key="1">
    <citation type="submission" date="2019-07" db="EMBL/GenBank/DDBJ databases">
        <title>Litoreibacter alkalisoli sp. nov., isolated from saline-alkaline soil.</title>
        <authorList>
            <person name="Wang S."/>
            <person name="Xu L."/>
            <person name="Xing Y.-T."/>
            <person name="Sun J.-Q."/>
        </authorList>
    </citation>
    <scope>NUCLEOTIDE SEQUENCE [LARGE SCALE GENOMIC DNA]</scope>
    <source>
        <strain evidence="7 8">LN3S51</strain>
        <plasmid evidence="7 8">unnamed4</plasmid>
    </source>
</reference>
<dbReference type="Pfam" id="PF04349">
    <property type="entry name" value="MdoG"/>
    <property type="match status" value="1"/>
</dbReference>
<keyword evidence="4" id="KW-0574">Periplasm</keyword>
<dbReference type="InterPro" id="IPR014718">
    <property type="entry name" value="GH-type_carb-bd"/>
</dbReference>
<protein>
    <submittedName>
        <fullName evidence="7">Glucan biosynthesis protein G</fullName>
    </submittedName>
</protein>
<gene>
    <name evidence="7" type="ORF">FPZ52_17930</name>
</gene>
<dbReference type="GO" id="GO:0051274">
    <property type="term" value="P:beta-glucan biosynthetic process"/>
    <property type="evidence" value="ECO:0007669"/>
    <property type="project" value="TreeGrafter"/>
</dbReference>
<dbReference type="PIRSF" id="PIRSF006281">
    <property type="entry name" value="MdoG"/>
    <property type="match status" value="1"/>
</dbReference>
<comment type="pathway">
    <text evidence="2">Glycan metabolism; osmoregulated periplasmic glucan (OPG) biosynthesis.</text>
</comment>
<evidence type="ECO:0000256" key="3">
    <source>
        <dbReference type="ARBA" id="ARBA00009284"/>
    </source>
</evidence>
<dbReference type="PROSITE" id="PS51318">
    <property type="entry name" value="TAT"/>
    <property type="match status" value="1"/>
</dbReference>
<evidence type="ECO:0000256" key="2">
    <source>
        <dbReference type="ARBA" id="ARBA00005001"/>
    </source>
</evidence>
<evidence type="ECO:0000313" key="8">
    <source>
        <dbReference type="Proteomes" id="UP000318483"/>
    </source>
</evidence>
<feature type="domain" description="Glucan biosynthesis periplasmic MdoG C-terminal" evidence="6">
    <location>
        <begin position="45"/>
        <end position="527"/>
    </location>
</feature>
<feature type="signal peptide" evidence="5">
    <location>
        <begin position="1"/>
        <end position="22"/>
    </location>
</feature>
<dbReference type="InterPro" id="IPR007444">
    <property type="entry name" value="Glucan_biosyn_MdoG_C"/>
</dbReference>
<comment type="similarity">
    <text evidence="3">Belongs to the OpgD/OpgG family.</text>
</comment>
<dbReference type="GO" id="GO:0030246">
    <property type="term" value="F:carbohydrate binding"/>
    <property type="evidence" value="ECO:0007669"/>
    <property type="project" value="InterPro"/>
</dbReference>
<dbReference type="PANTHER" id="PTHR30504:SF2">
    <property type="entry name" value="GLUCANS BIOSYNTHESIS PROTEIN G"/>
    <property type="match status" value="1"/>
</dbReference>
<proteinExistence type="inferred from homology"/>
<dbReference type="SUPFAM" id="SSF81296">
    <property type="entry name" value="E set domains"/>
    <property type="match status" value="1"/>
</dbReference>
<dbReference type="InterPro" id="IPR013783">
    <property type="entry name" value="Ig-like_fold"/>
</dbReference>
<dbReference type="InterPro" id="IPR011013">
    <property type="entry name" value="Gal_mutarotase_sf_dom"/>
</dbReference>
<feature type="chain" id="PRO_5022859770" evidence="5">
    <location>
        <begin position="23"/>
        <end position="530"/>
    </location>
</feature>
<dbReference type="InterPro" id="IPR014756">
    <property type="entry name" value="Ig_E-set"/>
</dbReference>
<accession>A0A5B8J198</accession>
<keyword evidence="7" id="KW-0614">Plasmid</keyword>
<dbReference type="RefSeq" id="WP_146366967.1">
    <property type="nucleotide sequence ID" value="NZ_CP042265.1"/>
</dbReference>
<organism evidence="7 8">
    <name type="scientific">Qingshengfaniella alkalisoli</name>
    <dbReference type="NCBI Taxonomy" id="2599296"/>
    <lineage>
        <taxon>Bacteria</taxon>
        <taxon>Pseudomonadati</taxon>
        <taxon>Pseudomonadota</taxon>
        <taxon>Alphaproteobacteria</taxon>
        <taxon>Rhodobacterales</taxon>
        <taxon>Paracoccaceae</taxon>
        <taxon>Qingshengfaniella</taxon>
    </lineage>
</organism>
<dbReference type="Gene3D" id="2.70.98.10">
    <property type="match status" value="1"/>
</dbReference>
<dbReference type="EMBL" id="CP042265">
    <property type="protein sequence ID" value="QDY71553.1"/>
    <property type="molecule type" value="Genomic_DNA"/>
</dbReference>